<evidence type="ECO:0008006" key="4">
    <source>
        <dbReference type="Google" id="ProtNLM"/>
    </source>
</evidence>
<dbReference type="InterPro" id="IPR024078">
    <property type="entry name" value="LmbE-like_dom_sf"/>
</dbReference>
<gene>
    <name evidence="2" type="ORF">A2382_04640</name>
</gene>
<reference evidence="2 3" key="1">
    <citation type="journal article" date="2016" name="Nat. Commun.">
        <title>Thousands of microbial genomes shed light on interconnected biogeochemical processes in an aquifer system.</title>
        <authorList>
            <person name="Anantharaman K."/>
            <person name="Brown C.T."/>
            <person name="Hug L.A."/>
            <person name="Sharon I."/>
            <person name="Castelle C.J."/>
            <person name="Probst A.J."/>
            <person name="Thomas B.C."/>
            <person name="Singh A."/>
            <person name="Wilkins M.J."/>
            <person name="Karaoz U."/>
            <person name="Brodie E.L."/>
            <person name="Williams K.H."/>
            <person name="Hubbard S.S."/>
            <person name="Banfield J.F."/>
        </authorList>
    </citation>
    <scope>NUCLEOTIDE SEQUENCE [LARGE SCALE GENOMIC DNA]</scope>
</reference>
<dbReference type="InterPro" id="IPR003737">
    <property type="entry name" value="GlcNAc_PI_deacetylase-related"/>
</dbReference>
<dbReference type="EMBL" id="MGHY01000005">
    <property type="protein sequence ID" value="OGM79947.1"/>
    <property type="molecule type" value="Genomic_DNA"/>
</dbReference>
<evidence type="ECO:0000313" key="3">
    <source>
        <dbReference type="Proteomes" id="UP000178999"/>
    </source>
</evidence>
<dbReference type="Proteomes" id="UP000178999">
    <property type="component" value="Unassembled WGS sequence"/>
</dbReference>
<dbReference type="STRING" id="1802538.A2382_04640"/>
<name>A0A1F8CUE8_9BACT</name>
<evidence type="ECO:0000313" key="2">
    <source>
        <dbReference type="EMBL" id="OGM79947.1"/>
    </source>
</evidence>
<feature type="compositionally biased region" description="Basic and acidic residues" evidence="1">
    <location>
        <begin position="55"/>
        <end position="70"/>
    </location>
</feature>
<sequence>MKDSYSEIFSNKKRILFVFSHPDDAEIYCGGTIARLVEDGKQVRLVKMTTGNKGSRNERTTEKELSETREREDAEALKVLGLELSDSINLNLGDGEVENSLSTIGLLVKEIRKFKPDLVVTHNPEAVIIRDLSGGYYVNHRDHRNTAVSVVDAVYPYSRDTLFFPEHFDEEVSTHSVVEFLFVDSWGHQDTAYIEITEQEKKRTKAIACHKSQYSEENAQESTDYFAPLKDGNRFEQFRYVRAD</sequence>
<dbReference type="PANTHER" id="PTHR12993:SF11">
    <property type="entry name" value="N-ACETYLGLUCOSAMINYL-PHOSPHATIDYLINOSITOL DE-N-ACETYLASE"/>
    <property type="match status" value="1"/>
</dbReference>
<dbReference type="Gene3D" id="3.40.50.10320">
    <property type="entry name" value="LmbE-like"/>
    <property type="match status" value="1"/>
</dbReference>
<dbReference type="AlphaFoldDB" id="A0A1F8CUE8"/>
<accession>A0A1F8CUE8</accession>
<organism evidence="2 3">
    <name type="scientific">Candidatus Woesebacteria bacterium RIFOXYB1_FULL_38_16</name>
    <dbReference type="NCBI Taxonomy" id="1802538"/>
    <lineage>
        <taxon>Bacteria</taxon>
        <taxon>Candidatus Woeseibacteriota</taxon>
    </lineage>
</organism>
<evidence type="ECO:0000256" key="1">
    <source>
        <dbReference type="SAM" id="MobiDB-lite"/>
    </source>
</evidence>
<comment type="caution">
    <text evidence="2">The sequence shown here is derived from an EMBL/GenBank/DDBJ whole genome shotgun (WGS) entry which is preliminary data.</text>
</comment>
<protein>
    <recommendedName>
        <fullName evidence="4">GlcNAc-PI de-N-acetylase</fullName>
    </recommendedName>
</protein>
<dbReference type="SUPFAM" id="SSF102588">
    <property type="entry name" value="LmbE-like"/>
    <property type="match status" value="1"/>
</dbReference>
<feature type="region of interest" description="Disordered" evidence="1">
    <location>
        <begin position="50"/>
        <end position="70"/>
    </location>
</feature>
<proteinExistence type="predicted"/>
<dbReference type="Pfam" id="PF02585">
    <property type="entry name" value="PIG-L"/>
    <property type="match status" value="1"/>
</dbReference>
<dbReference type="PANTHER" id="PTHR12993">
    <property type="entry name" value="N-ACETYLGLUCOSAMINYL-PHOSPHATIDYLINOSITOL DE-N-ACETYLASE-RELATED"/>
    <property type="match status" value="1"/>
</dbReference>
<dbReference type="GO" id="GO:0016811">
    <property type="term" value="F:hydrolase activity, acting on carbon-nitrogen (but not peptide) bonds, in linear amides"/>
    <property type="evidence" value="ECO:0007669"/>
    <property type="project" value="TreeGrafter"/>
</dbReference>